<gene>
    <name evidence="9" type="ORF">HMPREF0551_1846</name>
</gene>
<feature type="transmembrane region" description="Helical" evidence="7">
    <location>
        <begin position="119"/>
        <end position="140"/>
    </location>
</feature>
<comment type="caution">
    <text evidence="9">The sequence shown here is derived from an EMBL/GenBank/DDBJ whole genome shotgun (WGS) entry which is preliminary data.</text>
</comment>
<feature type="transmembrane region" description="Helical" evidence="7">
    <location>
        <begin position="348"/>
        <end position="368"/>
    </location>
</feature>
<keyword evidence="4 7" id="KW-0812">Transmembrane</keyword>
<feature type="transmembrane region" description="Helical" evidence="7">
    <location>
        <begin position="152"/>
        <end position="174"/>
    </location>
</feature>
<evidence type="ECO:0000313" key="9">
    <source>
        <dbReference type="EMBL" id="EFV94406.1"/>
    </source>
</evidence>
<accession>E7RYT2</accession>
<evidence type="ECO:0000256" key="5">
    <source>
        <dbReference type="ARBA" id="ARBA00022989"/>
    </source>
</evidence>
<comment type="subcellular location">
    <subcellularLocation>
        <location evidence="1">Cell membrane</location>
        <topology evidence="1">Multi-pass membrane protein</topology>
    </subcellularLocation>
</comment>
<dbReference type="AlphaFoldDB" id="E7RYT2"/>
<keyword evidence="5 7" id="KW-1133">Transmembrane helix</keyword>
<feature type="transmembrane region" description="Helical" evidence="7">
    <location>
        <begin position="95"/>
        <end position="113"/>
    </location>
</feature>
<proteinExistence type="predicted"/>
<protein>
    <submittedName>
        <fullName evidence="9">Transporter, major facilitator family protein</fullName>
    </submittedName>
</protein>
<feature type="transmembrane region" description="Helical" evidence="7">
    <location>
        <begin position="180"/>
        <end position="201"/>
    </location>
</feature>
<feature type="transmembrane region" description="Helical" evidence="7">
    <location>
        <begin position="63"/>
        <end position="83"/>
    </location>
</feature>
<reference evidence="9 10" key="1">
    <citation type="submission" date="2010-12" db="EMBL/GenBank/DDBJ databases">
        <authorList>
            <person name="Muzny D."/>
            <person name="Qin X."/>
            <person name="Deng J."/>
            <person name="Jiang H."/>
            <person name="Liu Y."/>
            <person name="Qu J."/>
            <person name="Song X.-Z."/>
            <person name="Zhang L."/>
            <person name="Thornton R."/>
            <person name="Coyle M."/>
            <person name="Francisco L."/>
            <person name="Jackson L."/>
            <person name="Javaid M."/>
            <person name="Korchina V."/>
            <person name="Kovar C."/>
            <person name="Mata R."/>
            <person name="Mathew T."/>
            <person name="Ngo R."/>
            <person name="Nguyen L."/>
            <person name="Nguyen N."/>
            <person name="Okwuonu G."/>
            <person name="Ongeri F."/>
            <person name="Pham C."/>
            <person name="Simmons D."/>
            <person name="Wilczek-Boney K."/>
            <person name="Hale W."/>
            <person name="Jakkamsetti A."/>
            <person name="Pham P."/>
            <person name="Ruth R."/>
            <person name="San Lucas F."/>
            <person name="Warren J."/>
            <person name="Zhang J."/>
            <person name="Zhao Z."/>
            <person name="Zhou C."/>
            <person name="Zhu D."/>
            <person name="Lee S."/>
            <person name="Bess C."/>
            <person name="Blankenburg K."/>
            <person name="Forbes L."/>
            <person name="Fu Q."/>
            <person name="Gubbala S."/>
            <person name="Hirani K."/>
            <person name="Jayaseelan J.C."/>
            <person name="Lara F."/>
            <person name="Munidasa M."/>
            <person name="Palculict T."/>
            <person name="Patil S."/>
            <person name="Pu L.-L."/>
            <person name="Saada N."/>
            <person name="Tang L."/>
            <person name="Weissenberger G."/>
            <person name="Zhu Y."/>
            <person name="Hemphill L."/>
            <person name="Shang Y."/>
            <person name="Youmans B."/>
            <person name="Ayvaz T."/>
            <person name="Ross M."/>
            <person name="Santibanez J."/>
            <person name="Aqrawi P."/>
            <person name="Gross S."/>
            <person name="Joshi V."/>
            <person name="Fowler G."/>
            <person name="Nazareth L."/>
            <person name="Reid J."/>
            <person name="Worley K."/>
            <person name="Petrosino J."/>
            <person name="Highlander S."/>
            <person name="Gibbs R."/>
        </authorList>
    </citation>
    <scope>NUCLEOTIDE SEQUENCE [LARGE SCALE GENOMIC DNA]</scope>
    <source>
        <strain evidence="9 10">ATCC 51599</strain>
    </source>
</reference>
<dbReference type="eggNOG" id="COG2814">
    <property type="taxonomic scope" value="Bacteria"/>
</dbReference>
<evidence type="ECO:0000256" key="4">
    <source>
        <dbReference type="ARBA" id="ARBA00022692"/>
    </source>
</evidence>
<keyword evidence="2" id="KW-0813">Transport</keyword>
<dbReference type="InterPro" id="IPR020846">
    <property type="entry name" value="MFS_dom"/>
</dbReference>
<dbReference type="HOGENOM" id="CLU_001265_10_0_4"/>
<evidence type="ECO:0000259" key="8">
    <source>
        <dbReference type="PROSITE" id="PS50850"/>
    </source>
</evidence>
<dbReference type="SUPFAM" id="SSF103473">
    <property type="entry name" value="MFS general substrate transporter"/>
    <property type="match status" value="1"/>
</dbReference>
<dbReference type="PANTHER" id="PTHR23517">
    <property type="entry name" value="RESISTANCE PROTEIN MDTM, PUTATIVE-RELATED-RELATED"/>
    <property type="match status" value="1"/>
</dbReference>
<dbReference type="InterPro" id="IPR011701">
    <property type="entry name" value="MFS"/>
</dbReference>
<sequence>MNDSLGKAPAGDQDGGPVRMSRQELRSSLWLASLYAIRMLGLFLVLPVFAVHARQLPGGDDPAWVGFAFGAYGLTQALLQIPYGAASDRFGRKQVITVGLLVMAAGSVLAAMADTVAMLALGRALQGAGAVSAAISALVADSTRDENRSKAMALIGVMIAMSYAVSLVVGPVLYQRVGLSGMFLFTGALALLAIGVLWRLVPNPAQSPVRQAAPPLREVLGPDLWRLDAGIFLLHLTQMALFVVLPARLLAAGMAVGDHWQMYLPAGALGFMLMLGPMRAAERGNRMKPVFLGGVLVLALSQLGLAFVPDQVWPLAGLLLLFFTGFNLMEAMLPSLVSRLVPPNGRGLALGVYSTSQSLGVFAGGAFGGLVLKYAGATAVPLASALLLVLWWALARSARRWPSAASLRAEKAAAQEASGG</sequence>
<dbReference type="InterPro" id="IPR036259">
    <property type="entry name" value="MFS_trans_sf"/>
</dbReference>
<feature type="domain" description="Major facilitator superfamily (MFS) profile" evidence="8">
    <location>
        <begin position="27"/>
        <end position="400"/>
    </location>
</feature>
<evidence type="ECO:0000256" key="1">
    <source>
        <dbReference type="ARBA" id="ARBA00004651"/>
    </source>
</evidence>
<dbReference type="Pfam" id="PF07690">
    <property type="entry name" value="MFS_1"/>
    <property type="match status" value="1"/>
</dbReference>
<dbReference type="Gene3D" id="1.20.1250.20">
    <property type="entry name" value="MFS general substrate transporter like domains"/>
    <property type="match status" value="1"/>
</dbReference>
<feature type="transmembrane region" description="Helical" evidence="7">
    <location>
        <begin position="290"/>
        <end position="309"/>
    </location>
</feature>
<feature type="transmembrane region" description="Helical" evidence="7">
    <location>
        <begin position="29"/>
        <end position="51"/>
    </location>
</feature>
<dbReference type="CDD" id="cd17472">
    <property type="entry name" value="MFS_YajR_like"/>
    <property type="match status" value="1"/>
</dbReference>
<dbReference type="Proteomes" id="UP000011021">
    <property type="component" value="Unassembled WGS sequence"/>
</dbReference>
<dbReference type="STRING" id="887898.HMPREF0551_1846"/>
<evidence type="ECO:0000256" key="7">
    <source>
        <dbReference type="SAM" id="Phobius"/>
    </source>
</evidence>
<dbReference type="RefSeq" id="WP_005674199.1">
    <property type="nucleotide sequence ID" value="NZ_CP146288.1"/>
</dbReference>
<dbReference type="PANTHER" id="PTHR23517:SF2">
    <property type="entry name" value="MULTIDRUG RESISTANCE PROTEIN MDTH"/>
    <property type="match status" value="1"/>
</dbReference>
<dbReference type="InterPro" id="IPR050171">
    <property type="entry name" value="MFS_Transporters"/>
</dbReference>
<evidence type="ECO:0000256" key="3">
    <source>
        <dbReference type="ARBA" id="ARBA00022475"/>
    </source>
</evidence>
<evidence type="ECO:0000313" key="10">
    <source>
        <dbReference type="Proteomes" id="UP000011021"/>
    </source>
</evidence>
<dbReference type="EMBL" id="AEQP01000020">
    <property type="protein sequence ID" value="EFV94406.1"/>
    <property type="molecule type" value="Genomic_DNA"/>
</dbReference>
<dbReference type="PROSITE" id="PS50850">
    <property type="entry name" value="MFS"/>
    <property type="match status" value="1"/>
</dbReference>
<feature type="transmembrane region" description="Helical" evidence="7">
    <location>
        <begin position="260"/>
        <end position="278"/>
    </location>
</feature>
<feature type="transmembrane region" description="Helical" evidence="7">
    <location>
        <begin position="315"/>
        <end position="336"/>
    </location>
</feature>
<keyword evidence="6 7" id="KW-0472">Membrane</keyword>
<name>E7RYT2_9BURK</name>
<dbReference type="GO" id="GO:0005886">
    <property type="term" value="C:plasma membrane"/>
    <property type="evidence" value="ECO:0007669"/>
    <property type="project" value="UniProtKB-SubCell"/>
</dbReference>
<keyword evidence="10" id="KW-1185">Reference proteome</keyword>
<keyword evidence="3" id="KW-1003">Cell membrane</keyword>
<dbReference type="GO" id="GO:0022857">
    <property type="term" value="F:transmembrane transporter activity"/>
    <property type="evidence" value="ECO:0007669"/>
    <property type="project" value="InterPro"/>
</dbReference>
<evidence type="ECO:0000256" key="6">
    <source>
        <dbReference type="ARBA" id="ARBA00023136"/>
    </source>
</evidence>
<feature type="transmembrane region" description="Helical" evidence="7">
    <location>
        <begin position="232"/>
        <end position="254"/>
    </location>
</feature>
<organism evidence="9 10">
    <name type="scientific">Lautropia mirabilis ATCC 51599</name>
    <dbReference type="NCBI Taxonomy" id="887898"/>
    <lineage>
        <taxon>Bacteria</taxon>
        <taxon>Pseudomonadati</taxon>
        <taxon>Pseudomonadota</taxon>
        <taxon>Betaproteobacteria</taxon>
        <taxon>Burkholderiales</taxon>
        <taxon>Burkholderiaceae</taxon>
        <taxon>Lautropia</taxon>
    </lineage>
</organism>
<feature type="transmembrane region" description="Helical" evidence="7">
    <location>
        <begin position="374"/>
        <end position="394"/>
    </location>
</feature>
<evidence type="ECO:0000256" key="2">
    <source>
        <dbReference type="ARBA" id="ARBA00022448"/>
    </source>
</evidence>